<dbReference type="PANTHER" id="PTHR13593">
    <property type="match status" value="1"/>
</dbReference>
<dbReference type="KEGG" id="dpa:109533236"/>
<dbReference type="Proteomes" id="UP000019118">
    <property type="component" value="Unassembled WGS sequence"/>
</dbReference>
<dbReference type="Gene3D" id="3.20.20.190">
    <property type="entry name" value="Phosphatidylinositol (PI) phosphodiesterase"/>
    <property type="match status" value="1"/>
</dbReference>
<keyword evidence="3" id="KW-1185">Reference proteome</keyword>
<protein>
    <recommendedName>
        <fullName evidence="4">Phosphatidylinositol-specific phospholipase C X domain-containing protein</fullName>
    </recommendedName>
</protein>
<feature type="chain" id="PRO_5044006351" description="Phosphatidylinositol-specific phospholipase C X domain-containing protein" evidence="1">
    <location>
        <begin position="24"/>
        <end position="432"/>
    </location>
</feature>
<evidence type="ECO:0000256" key="1">
    <source>
        <dbReference type="SAM" id="SignalP"/>
    </source>
</evidence>
<reference evidence="3" key="1">
    <citation type="journal article" date="2013" name="Genome Biol.">
        <title>Draft genome of the mountain pine beetle, Dendroctonus ponderosae Hopkins, a major forest pest.</title>
        <authorList>
            <person name="Keeling C.I."/>
            <person name="Yuen M.M."/>
            <person name="Liao N.Y."/>
            <person name="Docking T.R."/>
            <person name="Chan S.K."/>
            <person name="Taylor G.A."/>
            <person name="Palmquist D.L."/>
            <person name="Jackman S.D."/>
            <person name="Nguyen A."/>
            <person name="Li M."/>
            <person name="Henderson H."/>
            <person name="Janes J.K."/>
            <person name="Zhao Y."/>
            <person name="Pandoh P."/>
            <person name="Moore R."/>
            <person name="Sperling F.A."/>
            <person name="Huber D.P."/>
            <person name="Birol I."/>
            <person name="Jones S.J."/>
            <person name="Bohlmann J."/>
        </authorList>
    </citation>
    <scope>NUCLEOTIDE SEQUENCE</scope>
</reference>
<dbReference type="GO" id="GO:0008081">
    <property type="term" value="F:phosphoric diester hydrolase activity"/>
    <property type="evidence" value="ECO:0007669"/>
    <property type="project" value="InterPro"/>
</dbReference>
<dbReference type="GeneID" id="109533236"/>
<dbReference type="PANTHER" id="PTHR13593:SF103">
    <property type="entry name" value="RE10370P"/>
    <property type="match status" value="1"/>
</dbReference>
<dbReference type="GO" id="GO:0006629">
    <property type="term" value="P:lipid metabolic process"/>
    <property type="evidence" value="ECO:0007669"/>
    <property type="project" value="InterPro"/>
</dbReference>
<name>A0AAR5NYN6_DENPD</name>
<dbReference type="InterPro" id="IPR051057">
    <property type="entry name" value="PI-PLC_domain"/>
</dbReference>
<dbReference type="RefSeq" id="XP_019754063.1">
    <property type="nucleotide sequence ID" value="XM_019898504.2"/>
</dbReference>
<proteinExistence type="predicted"/>
<keyword evidence="1" id="KW-0732">Signal</keyword>
<organism evidence="2 3">
    <name type="scientific">Dendroctonus ponderosae</name>
    <name type="common">Mountain pine beetle</name>
    <dbReference type="NCBI Taxonomy" id="77166"/>
    <lineage>
        <taxon>Eukaryota</taxon>
        <taxon>Metazoa</taxon>
        <taxon>Ecdysozoa</taxon>
        <taxon>Arthropoda</taxon>
        <taxon>Hexapoda</taxon>
        <taxon>Insecta</taxon>
        <taxon>Pterygota</taxon>
        <taxon>Neoptera</taxon>
        <taxon>Endopterygota</taxon>
        <taxon>Coleoptera</taxon>
        <taxon>Polyphaga</taxon>
        <taxon>Cucujiformia</taxon>
        <taxon>Curculionidae</taxon>
        <taxon>Scolytinae</taxon>
        <taxon>Dendroctonus</taxon>
    </lineage>
</organism>
<dbReference type="AlphaFoldDB" id="A0AAR5NYN6"/>
<reference evidence="2" key="2">
    <citation type="submission" date="2024-08" db="UniProtKB">
        <authorList>
            <consortium name="EnsemblMetazoa"/>
        </authorList>
    </citation>
    <scope>IDENTIFICATION</scope>
</reference>
<dbReference type="InterPro" id="IPR017946">
    <property type="entry name" value="PLC-like_Pdiesterase_TIM-brl"/>
</dbReference>
<evidence type="ECO:0000313" key="2">
    <source>
        <dbReference type="EnsemblMetazoa" id="XP_019754063.1"/>
    </source>
</evidence>
<accession>A0AAR5NYN6</accession>
<sequence>MSNAYNFAKWPLVLFGALVSVRATVPEVLEAALGSCGKVHLTVSPLQDNYLELNWINWNCTSFAPDYIVLSTKNLREEDEDTLSSTLTHIRTGDHPSGYYKTQVKFREPWLPGNWEFDQERLRADEGEHCLPFWIASIKQDVILDSRCLAIQPTWMYDNRQHLGRKKIGNLLIPGTHNSGSFTGIISYFEGYVLNQDRSVWTQLVFGIRYLDFRVGFVPGTGFYIYHDQVRVTRIEPILREIRKFVQLAPQEVLFVDFHRFPFPRNFSQDLHRQFTELVYQHLGEHVVNPAGLQAGSGPTLNEIWSQNRSVVVSYADRATVNQTPWLWHPIKQFWGDTNKLGTLKQYLYGAIYQHKSSTNPMWALMMELTPQPWDVVLRKNSLRNLAQGVNRQVTRWVRDEWFSDVNIVATDYFLGNDLVRVAIEGNKANPN</sequence>
<feature type="signal peptide" evidence="1">
    <location>
        <begin position="1"/>
        <end position="23"/>
    </location>
</feature>
<evidence type="ECO:0008006" key="4">
    <source>
        <dbReference type="Google" id="ProtNLM"/>
    </source>
</evidence>
<dbReference type="SUPFAM" id="SSF51695">
    <property type="entry name" value="PLC-like phosphodiesterases"/>
    <property type="match status" value="1"/>
</dbReference>
<evidence type="ECO:0000313" key="3">
    <source>
        <dbReference type="Proteomes" id="UP000019118"/>
    </source>
</evidence>
<dbReference type="EnsemblMetazoa" id="XM_019898504.1">
    <property type="protein sequence ID" value="XP_019754063.1"/>
    <property type="gene ID" value="LOC109533236"/>
</dbReference>